<dbReference type="EMBL" id="MCFD01000007">
    <property type="protein sequence ID" value="ORX69589.1"/>
    <property type="molecule type" value="Genomic_DNA"/>
</dbReference>
<dbReference type="AlphaFoldDB" id="A0A1Y1W7U4"/>
<keyword evidence="2" id="KW-1185">Reference proteome</keyword>
<name>A0A1Y1W7U4_9FUNG</name>
<protein>
    <submittedName>
        <fullName evidence="1">Uncharacterized protein</fullName>
    </submittedName>
</protein>
<organism evidence="1 2">
    <name type="scientific">Linderina pennispora</name>
    <dbReference type="NCBI Taxonomy" id="61395"/>
    <lineage>
        <taxon>Eukaryota</taxon>
        <taxon>Fungi</taxon>
        <taxon>Fungi incertae sedis</taxon>
        <taxon>Zoopagomycota</taxon>
        <taxon>Kickxellomycotina</taxon>
        <taxon>Kickxellomycetes</taxon>
        <taxon>Kickxellales</taxon>
        <taxon>Kickxellaceae</taxon>
        <taxon>Linderina</taxon>
    </lineage>
</organism>
<gene>
    <name evidence="1" type="ORF">DL89DRAFT_163003</name>
</gene>
<accession>A0A1Y1W7U4</accession>
<dbReference type="Proteomes" id="UP000193922">
    <property type="component" value="Unassembled WGS sequence"/>
</dbReference>
<dbReference type="GeneID" id="63800341"/>
<sequence length="175" mass="19480">MQTHTREQHPPPFFLPTWRIMADQLFFGRRLILAVWGWAIEGVEHARLFTPPGMLREGAREAQVAGSSKGFSLHFICIGALPSLLTTPARETTWSLSGLESFKTKSPAPPSSLRFVCNFSCLSHTLHKAFFSSFLQKNLFLLGVCITTIIPHLYSTLAQPASRIGIAIIEEDLKA</sequence>
<comment type="caution">
    <text evidence="1">The sequence shown here is derived from an EMBL/GenBank/DDBJ whole genome shotgun (WGS) entry which is preliminary data.</text>
</comment>
<proteinExistence type="predicted"/>
<reference evidence="1 2" key="1">
    <citation type="submission" date="2016-07" db="EMBL/GenBank/DDBJ databases">
        <title>Pervasive Adenine N6-methylation of Active Genes in Fungi.</title>
        <authorList>
            <consortium name="DOE Joint Genome Institute"/>
            <person name="Mondo S.J."/>
            <person name="Dannebaum R.O."/>
            <person name="Kuo R.C."/>
            <person name="Labutti K."/>
            <person name="Haridas S."/>
            <person name="Kuo A."/>
            <person name="Salamov A."/>
            <person name="Ahrendt S.R."/>
            <person name="Lipzen A."/>
            <person name="Sullivan W."/>
            <person name="Andreopoulos W.B."/>
            <person name="Clum A."/>
            <person name="Lindquist E."/>
            <person name="Daum C."/>
            <person name="Ramamoorthy G.K."/>
            <person name="Gryganskyi A."/>
            <person name="Culley D."/>
            <person name="Magnuson J.K."/>
            <person name="James T.Y."/>
            <person name="O'Malley M.A."/>
            <person name="Stajich J.E."/>
            <person name="Spatafora J.W."/>
            <person name="Visel A."/>
            <person name="Grigoriev I.V."/>
        </authorList>
    </citation>
    <scope>NUCLEOTIDE SEQUENCE [LARGE SCALE GENOMIC DNA]</scope>
    <source>
        <strain evidence="1 2">ATCC 12442</strain>
    </source>
</reference>
<evidence type="ECO:0000313" key="1">
    <source>
        <dbReference type="EMBL" id="ORX69589.1"/>
    </source>
</evidence>
<evidence type="ECO:0000313" key="2">
    <source>
        <dbReference type="Proteomes" id="UP000193922"/>
    </source>
</evidence>
<dbReference type="RefSeq" id="XP_040743277.1">
    <property type="nucleotide sequence ID" value="XM_040883693.1"/>
</dbReference>